<evidence type="ECO:0000259" key="3">
    <source>
        <dbReference type="SMART" id="SM00662"/>
    </source>
</evidence>
<dbReference type="GO" id="GO:0003899">
    <property type="term" value="F:DNA-directed RNA polymerase activity"/>
    <property type="evidence" value="ECO:0007669"/>
    <property type="project" value="InterPro"/>
</dbReference>
<proteinExistence type="predicted"/>
<dbReference type="AlphaFoldDB" id="A0A6C0IRI7"/>
<sequence>MNPSLTNISTEDNNTLKFTLNGVNVSLANALRRTILSDIPIVAVYTQTYEDNNCNIEINTSRLHNEILKQRLSSIPVHITDLDVLPGNYVLEADVKNDTDTLMHVTTEHFKIKNKENGNYLSNEETKKIFPMNTKTNMYIDFARLRPGIGDQIPGEHIKFNAEFSVHSAKEDGMFNVASKCSYGNTPDLVKANEVWQKKEDSMRSDNATNDEILFEKKNFYLLDAQRSFVPDSFDFVIQSVGVYDNKDLVLQGCRILENKLNEMIQSLDSDLVPILRSETTMDNCYDIVLENEDYTIGKSLEFILYEEYYQTGKLSFCGFKKFHPHDDNSKIRLAGDAAFDKQVASQYVREACIKVIQIFRGLYNMMK</sequence>
<dbReference type="PANTHER" id="PTHR11800:SF2">
    <property type="entry name" value="DNA-DIRECTED RNA POLYMERASE II SUBUNIT RPB3"/>
    <property type="match status" value="1"/>
</dbReference>
<dbReference type="InterPro" id="IPR036643">
    <property type="entry name" value="RNApol_insert_sf"/>
</dbReference>
<dbReference type="Gene3D" id="3.30.1360.10">
    <property type="entry name" value="RNA polymerase, RBP11-like subunit"/>
    <property type="match status" value="2"/>
</dbReference>
<name>A0A6C0IRI7_9ZZZZ</name>
<dbReference type="EMBL" id="MN740243">
    <property type="protein sequence ID" value="QHT95632.1"/>
    <property type="molecule type" value="Genomic_DNA"/>
</dbReference>
<dbReference type="InterPro" id="IPR011263">
    <property type="entry name" value="DNA-dir_RNA_pol_RpoA/D/Rpb3"/>
</dbReference>
<reference evidence="4" key="1">
    <citation type="journal article" date="2020" name="Nature">
        <title>Giant virus diversity and host interactions through global metagenomics.</title>
        <authorList>
            <person name="Schulz F."/>
            <person name="Roux S."/>
            <person name="Paez-Espino D."/>
            <person name="Jungbluth S."/>
            <person name="Walsh D.A."/>
            <person name="Denef V.J."/>
            <person name="McMahon K.D."/>
            <person name="Konstantinidis K.T."/>
            <person name="Eloe-Fadrosh E.A."/>
            <person name="Kyrpides N.C."/>
            <person name="Woyke T."/>
        </authorList>
    </citation>
    <scope>NUCLEOTIDE SEQUENCE</scope>
    <source>
        <strain evidence="4">GVMAG-M-3300024261-8</strain>
    </source>
</reference>
<evidence type="ECO:0000256" key="2">
    <source>
        <dbReference type="ARBA" id="ARBA00023163"/>
    </source>
</evidence>
<keyword evidence="1" id="KW-0240">DNA-directed RNA polymerase</keyword>
<dbReference type="InterPro" id="IPR036603">
    <property type="entry name" value="RBP11-like"/>
</dbReference>
<organism evidence="4">
    <name type="scientific">viral metagenome</name>
    <dbReference type="NCBI Taxonomy" id="1070528"/>
    <lineage>
        <taxon>unclassified sequences</taxon>
        <taxon>metagenomes</taxon>
        <taxon>organismal metagenomes</taxon>
    </lineage>
</organism>
<dbReference type="InterPro" id="IPR050518">
    <property type="entry name" value="Rpo3/RPB3_RNA_Pol_subunit"/>
</dbReference>
<dbReference type="PANTHER" id="PTHR11800">
    <property type="entry name" value="DNA-DIRECTED RNA POLYMERASE"/>
    <property type="match status" value="1"/>
</dbReference>
<dbReference type="GO" id="GO:0046983">
    <property type="term" value="F:protein dimerization activity"/>
    <property type="evidence" value="ECO:0007669"/>
    <property type="project" value="InterPro"/>
</dbReference>
<evidence type="ECO:0000313" key="4">
    <source>
        <dbReference type="EMBL" id="QHT95632.1"/>
    </source>
</evidence>
<dbReference type="GO" id="GO:0006351">
    <property type="term" value="P:DNA-templated transcription"/>
    <property type="evidence" value="ECO:0007669"/>
    <property type="project" value="InterPro"/>
</dbReference>
<accession>A0A6C0IRI7</accession>
<dbReference type="SUPFAM" id="SSF55257">
    <property type="entry name" value="RBP11-like subunits of RNA polymerase"/>
    <property type="match status" value="2"/>
</dbReference>
<protein>
    <recommendedName>
        <fullName evidence="3">DNA-directed RNA polymerase RpoA/D/Rpb3-type domain-containing protein</fullName>
    </recommendedName>
</protein>
<keyword evidence="2" id="KW-0804">Transcription</keyword>
<feature type="domain" description="DNA-directed RNA polymerase RpoA/D/Rpb3-type" evidence="3">
    <location>
        <begin position="15"/>
        <end position="267"/>
    </location>
</feature>
<dbReference type="GO" id="GO:0000428">
    <property type="term" value="C:DNA-directed RNA polymerase complex"/>
    <property type="evidence" value="ECO:0007669"/>
    <property type="project" value="UniProtKB-KW"/>
</dbReference>
<evidence type="ECO:0000256" key="1">
    <source>
        <dbReference type="ARBA" id="ARBA00022478"/>
    </source>
</evidence>
<dbReference type="Gene3D" id="2.170.120.12">
    <property type="entry name" value="DNA-directed RNA polymerase, insert domain"/>
    <property type="match status" value="1"/>
</dbReference>
<dbReference type="SMART" id="SM00662">
    <property type="entry name" value="RPOLD"/>
    <property type="match status" value="1"/>
</dbReference>
<dbReference type="Pfam" id="PF01193">
    <property type="entry name" value="RNA_pol_L"/>
    <property type="match status" value="1"/>
</dbReference>